<accession>A0AAV2NR68</accession>
<proteinExistence type="predicted"/>
<name>A0AAV2NR68_9HYME</name>
<evidence type="ECO:0000313" key="3">
    <source>
        <dbReference type="Proteomes" id="UP001497644"/>
    </source>
</evidence>
<reference evidence="2" key="1">
    <citation type="submission" date="2024-04" db="EMBL/GenBank/DDBJ databases">
        <authorList>
            <consortium name="Molecular Ecology Group"/>
        </authorList>
    </citation>
    <scope>NUCLEOTIDE SEQUENCE</scope>
</reference>
<evidence type="ECO:0000256" key="1">
    <source>
        <dbReference type="SAM" id="MobiDB-lite"/>
    </source>
</evidence>
<keyword evidence="3" id="KW-1185">Reference proteome</keyword>
<gene>
    <name evidence="2" type="ORF">LPLAT_LOCUS7911</name>
</gene>
<feature type="region of interest" description="Disordered" evidence="1">
    <location>
        <begin position="88"/>
        <end position="110"/>
    </location>
</feature>
<sequence length="110" mass="12810">MQKENCRVYNKKRKEARLYHEVDLVAIKRTQEAPGLKLASKYLGPYKITRALRNNRYLVHKIGEHEGPQQTSTAADFMKLWLDEDSDAELDEGKKTEKEEKSIDCQNSEI</sequence>
<protein>
    <submittedName>
        <fullName evidence="2">Uncharacterized protein</fullName>
    </submittedName>
</protein>
<evidence type="ECO:0000313" key="2">
    <source>
        <dbReference type="EMBL" id="CAL1682013.1"/>
    </source>
</evidence>
<dbReference type="AlphaFoldDB" id="A0AAV2NR68"/>
<feature type="compositionally biased region" description="Basic and acidic residues" evidence="1">
    <location>
        <begin position="91"/>
        <end position="103"/>
    </location>
</feature>
<dbReference type="Proteomes" id="UP001497644">
    <property type="component" value="Chromosome 3"/>
</dbReference>
<dbReference type="EMBL" id="OZ034826">
    <property type="protein sequence ID" value="CAL1682013.1"/>
    <property type="molecule type" value="Genomic_DNA"/>
</dbReference>
<organism evidence="2 3">
    <name type="scientific">Lasius platythorax</name>
    <dbReference type="NCBI Taxonomy" id="488582"/>
    <lineage>
        <taxon>Eukaryota</taxon>
        <taxon>Metazoa</taxon>
        <taxon>Ecdysozoa</taxon>
        <taxon>Arthropoda</taxon>
        <taxon>Hexapoda</taxon>
        <taxon>Insecta</taxon>
        <taxon>Pterygota</taxon>
        <taxon>Neoptera</taxon>
        <taxon>Endopterygota</taxon>
        <taxon>Hymenoptera</taxon>
        <taxon>Apocrita</taxon>
        <taxon>Aculeata</taxon>
        <taxon>Formicoidea</taxon>
        <taxon>Formicidae</taxon>
        <taxon>Formicinae</taxon>
        <taxon>Lasius</taxon>
        <taxon>Lasius</taxon>
    </lineage>
</organism>